<comment type="function">
    <text evidence="7 8 9">Function in general translation initiation by promoting the binding of the formylmethionine-tRNA to ribosomes. Seems to function along with eIF-2.</text>
</comment>
<dbReference type="InterPro" id="IPR036925">
    <property type="entry name" value="TIF_IF2_dom3_sf"/>
</dbReference>
<organism evidence="12 13">
    <name type="scientific">Methanofervidicoccus abyssi</name>
    <dbReference type="NCBI Taxonomy" id="2082189"/>
    <lineage>
        <taxon>Archaea</taxon>
        <taxon>Methanobacteriati</taxon>
        <taxon>Methanobacteriota</taxon>
        <taxon>Methanomada group</taxon>
        <taxon>Methanococci</taxon>
        <taxon>Methanococcales</taxon>
        <taxon>Methanofervidicoccus</taxon>
    </lineage>
</organism>
<dbReference type="Gene3D" id="3.40.50.300">
    <property type="entry name" value="P-loop containing nucleotide triphosphate hydrolases"/>
    <property type="match status" value="1"/>
</dbReference>
<dbReference type="OrthoDB" id="30957at2157"/>
<evidence type="ECO:0000313" key="12">
    <source>
        <dbReference type="EMBL" id="GBF36685.1"/>
    </source>
</evidence>
<dbReference type="NCBIfam" id="NF003078">
    <property type="entry name" value="PRK04004.1"/>
    <property type="match status" value="1"/>
</dbReference>
<dbReference type="AlphaFoldDB" id="A0A401HR57"/>
<dbReference type="Gene3D" id="2.40.30.10">
    <property type="entry name" value="Translation factors"/>
    <property type="match status" value="2"/>
</dbReference>
<dbReference type="PROSITE" id="PS51722">
    <property type="entry name" value="G_TR_2"/>
    <property type="match status" value="1"/>
</dbReference>
<sequence length="599" mass="66973">MSLRCPIVCVLGHVDHGKTTLLDKIRKTRVSQREAGGITQHIGASEIPIDVIKKVAKDLLGMLKADLKIPGLLVIDTPGHEAFTSLRKRGGALADIAILVVDINEGFKPQTIESINILKQNKTPFVVAANKLDLVPGWNSKDVPFVLNFNEKVQHPNALTEFEIRLYNNIIKPLNELGFDADLFTRVEDLTRTVCVIPVSAKTGEGIPDLLLMIAGLAQKYLEDNLKLDVKGPAKGTVLEVKEERGLGKTIDAIIYDGIARRGDYIVLGNPDGVVVSRVKALLKPKPLDEMRDPRDKFKPVNMVTAAAGVKISAPDLDRVIAGSPFRIVPKDKIEEAKKEVMAEVEELSIETDEEGIIIKGDTMGSLEALAKELKKRGVKIRKAEVGDISKKDIIEAHTYSKINPLYGVILAFNSKILPDAKEELERYSNVKIIQGNVIYKIVEDYEEWIKKMEEALKSDEFEKITRPAVIKVLPNCIFRKSKPAICGIEVLCGTLRVKSPLINEKGKKIGFVREIKNKEQENIKEATAGMQVPISIEGNIILGRHVKENDILYVDVPEEEVRKMVHEYKDRLREDEEEALKMFIQLKRKLENNMFWGI</sequence>
<keyword evidence="10" id="KW-0175">Coiled coil</keyword>
<dbReference type="NCBIfam" id="TIGR00231">
    <property type="entry name" value="small_GTP"/>
    <property type="match status" value="1"/>
</dbReference>
<evidence type="ECO:0000313" key="13">
    <source>
        <dbReference type="Proteomes" id="UP000290527"/>
    </source>
</evidence>
<evidence type="ECO:0000256" key="6">
    <source>
        <dbReference type="ARBA" id="ARBA00023134"/>
    </source>
</evidence>
<dbReference type="CDD" id="cd01887">
    <property type="entry name" value="IF2_eIF5B"/>
    <property type="match status" value="1"/>
</dbReference>
<dbReference type="InterPro" id="IPR023115">
    <property type="entry name" value="TIF_IF2_dom3"/>
</dbReference>
<evidence type="ECO:0000256" key="2">
    <source>
        <dbReference type="ARBA" id="ARBA00020166"/>
    </source>
</evidence>
<comment type="similarity">
    <text evidence="1 8 9">Belongs to the TRAFAC class translation factor GTPase superfamily. Classic translation factor GTPase family. IF-2 subfamily.</text>
</comment>
<dbReference type="PRINTS" id="PR00315">
    <property type="entry name" value="ELONGATNFCT"/>
</dbReference>
<gene>
    <name evidence="8" type="primary">infB</name>
    <name evidence="12" type="ORF">MHHB_P0915</name>
</gene>
<dbReference type="GO" id="GO:0005737">
    <property type="term" value="C:cytoplasm"/>
    <property type="evidence" value="ECO:0007669"/>
    <property type="project" value="TreeGrafter"/>
</dbReference>
<dbReference type="SUPFAM" id="SSF52540">
    <property type="entry name" value="P-loop containing nucleoside triphosphate hydrolases"/>
    <property type="match status" value="1"/>
</dbReference>
<dbReference type="Pfam" id="PF00009">
    <property type="entry name" value="GTP_EFTU"/>
    <property type="match status" value="1"/>
</dbReference>
<evidence type="ECO:0000256" key="10">
    <source>
        <dbReference type="SAM" id="Coils"/>
    </source>
</evidence>
<dbReference type="InterPro" id="IPR000795">
    <property type="entry name" value="T_Tr_GTP-bd_dom"/>
</dbReference>
<dbReference type="HAMAP" id="MF_00100_A">
    <property type="entry name" value="IF_2_A"/>
    <property type="match status" value="1"/>
</dbReference>
<dbReference type="SUPFAM" id="SSF50447">
    <property type="entry name" value="Translation proteins"/>
    <property type="match status" value="1"/>
</dbReference>
<dbReference type="Gene3D" id="3.40.50.10050">
    <property type="entry name" value="Translation initiation factor IF- 2, domain 3"/>
    <property type="match status" value="1"/>
</dbReference>
<protein>
    <recommendedName>
        <fullName evidence="2 8">Probable translation initiation factor IF-2</fullName>
    </recommendedName>
</protein>
<dbReference type="PANTHER" id="PTHR43381:SF4">
    <property type="entry name" value="EUKARYOTIC TRANSLATION INITIATION FACTOR 5B"/>
    <property type="match status" value="1"/>
</dbReference>
<feature type="coiled-coil region" evidence="10">
    <location>
        <begin position="559"/>
        <end position="594"/>
    </location>
</feature>
<evidence type="ECO:0000256" key="5">
    <source>
        <dbReference type="ARBA" id="ARBA00022917"/>
    </source>
</evidence>
<dbReference type="GO" id="GO:0005525">
    <property type="term" value="F:GTP binding"/>
    <property type="evidence" value="ECO:0007669"/>
    <property type="project" value="UniProtKB-KW"/>
</dbReference>
<evidence type="ECO:0000256" key="8">
    <source>
        <dbReference type="HAMAP-Rule" id="MF_00100"/>
    </source>
</evidence>
<dbReference type="NCBIfam" id="NF011418">
    <property type="entry name" value="PRK14845.1"/>
    <property type="match status" value="1"/>
</dbReference>
<accession>A0A401HR57</accession>
<dbReference type="PANTHER" id="PTHR43381">
    <property type="entry name" value="TRANSLATION INITIATION FACTOR IF-2-RELATED"/>
    <property type="match status" value="1"/>
</dbReference>
<feature type="binding site" evidence="8">
    <location>
        <begin position="130"/>
        <end position="133"/>
    </location>
    <ligand>
        <name>GTP</name>
        <dbReference type="ChEBI" id="CHEBI:37565"/>
    </ligand>
</feature>
<evidence type="ECO:0000256" key="3">
    <source>
        <dbReference type="ARBA" id="ARBA00022540"/>
    </source>
</evidence>
<dbReference type="Pfam" id="PF14578">
    <property type="entry name" value="GTP_EFTU_D4"/>
    <property type="match status" value="1"/>
</dbReference>
<feature type="domain" description="Tr-type G" evidence="11">
    <location>
        <begin position="3"/>
        <end position="222"/>
    </location>
</feature>
<dbReference type="FunFam" id="3.40.50.300:FF:000112">
    <property type="entry name" value="Eukaryotic translation initiation factor 5B"/>
    <property type="match status" value="1"/>
</dbReference>
<dbReference type="RefSeq" id="WP_131007526.1">
    <property type="nucleotide sequence ID" value="NZ_BFAX01000004.1"/>
</dbReference>
<keyword evidence="5 8" id="KW-0648">Protein biosynthesis</keyword>
<dbReference type="InterPro" id="IPR015760">
    <property type="entry name" value="TIF_IF2"/>
</dbReference>
<keyword evidence="4 8" id="KW-0547">Nucleotide-binding</keyword>
<evidence type="ECO:0000256" key="4">
    <source>
        <dbReference type="ARBA" id="ARBA00022741"/>
    </source>
</evidence>
<dbReference type="InterPro" id="IPR009000">
    <property type="entry name" value="Transl_B-barrel_sf"/>
</dbReference>
<evidence type="ECO:0000259" key="11">
    <source>
        <dbReference type="PROSITE" id="PS51722"/>
    </source>
</evidence>
<evidence type="ECO:0000256" key="9">
    <source>
        <dbReference type="RuleBase" id="RU000644"/>
    </source>
</evidence>
<dbReference type="InterPro" id="IPR004544">
    <property type="entry name" value="TF_aIF-2_arc"/>
</dbReference>
<evidence type="ECO:0000256" key="7">
    <source>
        <dbReference type="ARBA" id="ARBA00024852"/>
    </source>
</evidence>
<keyword evidence="13" id="KW-1185">Reference proteome</keyword>
<dbReference type="GO" id="GO:0003743">
    <property type="term" value="F:translation initiation factor activity"/>
    <property type="evidence" value="ECO:0007669"/>
    <property type="project" value="UniProtKB-UniRule"/>
</dbReference>
<evidence type="ECO:0000256" key="1">
    <source>
        <dbReference type="ARBA" id="ARBA00007733"/>
    </source>
</evidence>
<feature type="binding site" evidence="8">
    <location>
        <begin position="12"/>
        <end position="19"/>
    </location>
    <ligand>
        <name>GTP</name>
        <dbReference type="ChEBI" id="CHEBI:37565"/>
    </ligand>
</feature>
<dbReference type="CDD" id="cd16266">
    <property type="entry name" value="IF2_aeIF5B_IV"/>
    <property type="match status" value="1"/>
</dbReference>
<keyword evidence="6 8" id="KW-0342">GTP-binding</keyword>
<dbReference type="CDD" id="cd03703">
    <property type="entry name" value="aeIF5B_II"/>
    <property type="match status" value="1"/>
</dbReference>
<name>A0A401HR57_9EURY</name>
<dbReference type="SUPFAM" id="SSF52156">
    <property type="entry name" value="Initiation factor IF2/eIF5b, domain 3"/>
    <property type="match status" value="1"/>
</dbReference>
<reference evidence="12 13" key="1">
    <citation type="journal article" date="2019" name="Int. J. Syst. Evol. Microbiol.">
        <title>Methanofervidicoccus abyssi gen. nov., sp. nov., a hydrogenotrophic methanogen, isolated from a hydrothermal vent chimney in the Mid-Cayman Spreading Center, the Caribbean Sea.</title>
        <authorList>
            <person name="Sakai S."/>
            <person name="Takaki Y."/>
            <person name="Miyazaki M."/>
            <person name="Ogawara M."/>
            <person name="Yanagawa K."/>
            <person name="Miyazaki J."/>
            <person name="Takai K."/>
        </authorList>
    </citation>
    <scope>NUCLEOTIDE SEQUENCE [LARGE SCALE GENOMIC DNA]</scope>
    <source>
        <strain evidence="12 13">HHB</strain>
    </source>
</reference>
<dbReference type="InterPro" id="IPR029459">
    <property type="entry name" value="EFTU-type"/>
</dbReference>
<proteinExistence type="inferred from homology"/>
<feature type="binding site" evidence="8">
    <location>
        <begin position="76"/>
        <end position="80"/>
    </location>
    <ligand>
        <name>GTP</name>
        <dbReference type="ChEBI" id="CHEBI:37565"/>
    </ligand>
</feature>
<dbReference type="FunFam" id="2.40.30.10:FF:000013">
    <property type="entry name" value="eukaryotic translation initiation factor 5B"/>
    <property type="match status" value="1"/>
</dbReference>
<dbReference type="FunFam" id="3.40.50.10050:FF:000001">
    <property type="entry name" value="Translation initiation factor IF-2"/>
    <property type="match status" value="1"/>
</dbReference>
<dbReference type="GO" id="GO:0003924">
    <property type="term" value="F:GTPase activity"/>
    <property type="evidence" value="ECO:0007669"/>
    <property type="project" value="UniProtKB-UniRule"/>
</dbReference>
<dbReference type="InterPro" id="IPR005225">
    <property type="entry name" value="Small_GTP-bd"/>
</dbReference>
<dbReference type="EMBL" id="BFAX01000004">
    <property type="protein sequence ID" value="GBF36685.1"/>
    <property type="molecule type" value="Genomic_DNA"/>
</dbReference>
<dbReference type="InterPro" id="IPR027417">
    <property type="entry name" value="P-loop_NTPase"/>
</dbReference>
<dbReference type="Proteomes" id="UP000290527">
    <property type="component" value="Unassembled WGS sequence"/>
</dbReference>
<dbReference type="NCBIfam" id="TIGR00491">
    <property type="entry name" value="aIF-2"/>
    <property type="match status" value="1"/>
</dbReference>
<comment type="caution">
    <text evidence="12">The sequence shown here is derived from an EMBL/GenBank/DDBJ whole genome shotgun (WGS) entry which is preliminary data.</text>
</comment>
<keyword evidence="3 8" id="KW-0396">Initiation factor</keyword>
<dbReference type="Pfam" id="PF11987">
    <property type="entry name" value="IF-2"/>
    <property type="match status" value="1"/>
</dbReference>